<dbReference type="NCBIfam" id="TIGR00177">
    <property type="entry name" value="molyb_syn"/>
    <property type="match status" value="1"/>
</dbReference>
<dbReference type="Gene3D" id="3.30.70.2860">
    <property type="match status" value="1"/>
</dbReference>
<evidence type="ECO:0000259" key="2">
    <source>
        <dbReference type="SMART" id="SM00852"/>
    </source>
</evidence>
<sequence length="423" mass="45951">MKAEIMAVGTELLLGDIVNTNAQYLAKELALLGIGIYRQTTVGDNEERLKTALLQALQDTDIVITTGGLGPTPDDITKEVSAQVLHQELVLHEPSYEVIKAYFRNNDRAMNGGNQKQALFPKNAIILDNPNGTAPGCIIPGEGGKYIINLPGPPKEMVPMFENRVKPFLRQFTDGTIISRVLRCVGLGEWDMANRVKDIIDASDNPTVAPYAKEGESILRITARAKTEAEAQAMIEPVEAEIRSRIGDYIYGTDDDTLEEVLGRMLVEAKRSIAIAESVTGGMIASRILSYEGGMSEVLGEALVTYSNESKVRYLGVNPETLARYGAVSEETCREMARGLREKTGAQVCLVTTGIAGPTGGSEEKPVGLVYIGINLDGEILVLKKYFTGGREKIRVRATISALDQLRRALLGTLPLSTIHDTK</sequence>
<reference evidence="3" key="1">
    <citation type="submission" date="2021-04" db="EMBL/GenBank/DDBJ databases">
        <title>Proteiniclasticum sedimins sp. nov., an obligate anaerobic bacterium isolated from anaerobic sludge.</title>
        <authorList>
            <person name="Liu J."/>
        </authorList>
    </citation>
    <scope>NUCLEOTIDE SEQUENCE</scope>
    <source>
        <strain evidence="3">BAD-10</strain>
    </source>
</reference>
<dbReference type="Proteomes" id="UP000675379">
    <property type="component" value="Unassembled WGS sequence"/>
</dbReference>
<dbReference type="NCBIfam" id="TIGR00200">
    <property type="entry name" value="cinA_nterm"/>
    <property type="match status" value="1"/>
</dbReference>
<dbReference type="HAMAP" id="MF_00226_B">
    <property type="entry name" value="CinA_B"/>
    <property type="match status" value="1"/>
</dbReference>
<dbReference type="InterPro" id="IPR008135">
    <property type="entry name" value="Competence-induced_CinA"/>
</dbReference>
<dbReference type="InterPro" id="IPR001453">
    <property type="entry name" value="MoaB/Mog_dom"/>
</dbReference>
<evidence type="ECO:0000313" key="3">
    <source>
        <dbReference type="EMBL" id="MBR0577315.1"/>
    </source>
</evidence>
<dbReference type="SMART" id="SM00852">
    <property type="entry name" value="MoCF_biosynth"/>
    <property type="match status" value="1"/>
</dbReference>
<dbReference type="EMBL" id="JAGSCS010000026">
    <property type="protein sequence ID" value="MBR0577315.1"/>
    <property type="molecule type" value="Genomic_DNA"/>
</dbReference>
<dbReference type="InterPro" id="IPR008136">
    <property type="entry name" value="CinA_C"/>
</dbReference>
<dbReference type="RefSeq" id="WP_211802714.1">
    <property type="nucleotide sequence ID" value="NZ_JAGSCS010000026.1"/>
</dbReference>
<dbReference type="InterPro" id="IPR050101">
    <property type="entry name" value="CinA"/>
</dbReference>
<dbReference type="PIRSF" id="PIRSF006728">
    <property type="entry name" value="CinA"/>
    <property type="match status" value="1"/>
</dbReference>
<dbReference type="AlphaFoldDB" id="A0A941HRT6"/>
<organism evidence="3 4">
    <name type="scientific">Proteiniclasticum sediminis</name>
    <dbReference type="NCBI Taxonomy" id="2804028"/>
    <lineage>
        <taxon>Bacteria</taxon>
        <taxon>Bacillati</taxon>
        <taxon>Bacillota</taxon>
        <taxon>Clostridia</taxon>
        <taxon>Eubacteriales</taxon>
        <taxon>Clostridiaceae</taxon>
        <taxon>Proteiniclasticum</taxon>
    </lineage>
</organism>
<dbReference type="InterPro" id="IPR036425">
    <property type="entry name" value="MoaB/Mog-like_dom_sf"/>
</dbReference>
<dbReference type="NCBIfam" id="TIGR00199">
    <property type="entry name" value="PncC_domain"/>
    <property type="match status" value="1"/>
</dbReference>
<proteinExistence type="inferred from homology"/>
<comment type="similarity">
    <text evidence="1">Belongs to the CinA family.</text>
</comment>
<dbReference type="Gene3D" id="3.90.950.20">
    <property type="entry name" value="CinA-like"/>
    <property type="match status" value="1"/>
</dbReference>
<evidence type="ECO:0000313" key="4">
    <source>
        <dbReference type="Proteomes" id="UP000675379"/>
    </source>
</evidence>
<dbReference type="Pfam" id="PF02464">
    <property type="entry name" value="CinA"/>
    <property type="match status" value="1"/>
</dbReference>
<dbReference type="NCBIfam" id="NF001813">
    <property type="entry name" value="PRK00549.1"/>
    <property type="match status" value="1"/>
</dbReference>
<feature type="domain" description="MoaB/Mog" evidence="2">
    <location>
        <begin position="4"/>
        <end position="171"/>
    </location>
</feature>
<dbReference type="PANTHER" id="PTHR13939">
    <property type="entry name" value="NICOTINAMIDE-NUCLEOTIDE AMIDOHYDROLASE PNCC"/>
    <property type="match status" value="1"/>
</dbReference>
<protein>
    <recommendedName>
        <fullName evidence="1">Putative competence-damage inducible protein</fullName>
    </recommendedName>
</protein>
<comment type="caution">
    <text evidence="3">The sequence shown here is derived from an EMBL/GenBank/DDBJ whole genome shotgun (WGS) entry which is preliminary data.</text>
</comment>
<dbReference type="CDD" id="cd00885">
    <property type="entry name" value="cinA"/>
    <property type="match status" value="1"/>
</dbReference>
<dbReference type="Gene3D" id="3.40.980.10">
    <property type="entry name" value="MoaB/Mog-like domain"/>
    <property type="match status" value="1"/>
</dbReference>
<name>A0A941HRT6_9CLOT</name>
<gene>
    <name evidence="1" type="primary">cinA</name>
    <name evidence="3" type="ORF">KCG48_13435</name>
</gene>
<evidence type="ECO:0000256" key="1">
    <source>
        <dbReference type="HAMAP-Rule" id="MF_00226"/>
    </source>
</evidence>
<dbReference type="SUPFAM" id="SSF53218">
    <property type="entry name" value="Molybdenum cofactor biosynthesis proteins"/>
    <property type="match status" value="1"/>
</dbReference>
<dbReference type="InterPro" id="IPR036653">
    <property type="entry name" value="CinA-like_C"/>
</dbReference>
<dbReference type="PANTHER" id="PTHR13939:SF0">
    <property type="entry name" value="NMN AMIDOHYDROLASE-LIKE PROTEIN YFAY"/>
    <property type="match status" value="1"/>
</dbReference>
<dbReference type="Pfam" id="PF00994">
    <property type="entry name" value="MoCF_biosynth"/>
    <property type="match status" value="1"/>
</dbReference>
<dbReference type="Pfam" id="PF18146">
    <property type="entry name" value="CinA_KH"/>
    <property type="match status" value="1"/>
</dbReference>
<keyword evidence="4" id="KW-1185">Reference proteome</keyword>
<accession>A0A941HRT6</accession>
<dbReference type="SUPFAM" id="SSF142433">
    <property type="entry name" value="CinA-like"/>
    <property type="match status" value="1"/>
</dbReference>
<dbReference type="InterPro" id="IPR041424">
    <property type="entry name" value="CinA_KH"/>
</dbReference>